<feature type="transmembrane region" description="Helical" evidence="1">
    <location>
        <begin position="20"/>
        <end position="45"/>
    </location>
</feature>
<dbReference type="AlphaFoldDB" id="A0A927Q044"/>
<protein>
    <submittedName>
        <fullName evidence="2">Uncharacterized protein</fullName>
    </submittedName>
</protein>
<organism evidence="2 3">
    <name type="scientific">Nocardioides donggukensis</name>
    <dbReference type="NCBI Taxonomy" id="2774019"/>
    <lineage>
        <taxon>Bacteria</taxon>
        <taxon>Bacillati</taxon>
        <taxon>Actinomycetota</taxon>
        <taxon>Actinomycetes</taxon>
        <taxon>Propionibacteriales</taxon>
        <taxon>Nocardioidaceae</taxon>
        <taxon>Nocardioides</taxon>
    </lineage>
</organism>
<evidence type="ECO:0000313" key="3">
    <source>
        <dbReference type="Proteomes" id="UP000616839"/>
    </source>
</evidence>
<keyword evidence="1" id="KW-0472">Membrane</keyword>
<feature type="transmembrane region" description="Helical" evidence="1">
    <location>
        <begin position="79"/>
        <end position="97"/>
    </location>
</feature>
<feature type="transmembrane region" description="Helical" evidence="1">
    <location>
        <begin position="51"/>
        <end position="72"/>
    </location>
</feature>
<keyword evidence="1" id="KW-0812">Transmembrane</keyword>
<dbReference type="RefSeq" id="WP_192140108.1">
    <property type="nucleotide sequence ID" value="NZ_JACYXZ010000001.1"/>
</dbReference>
<gene>
    <name evidence="2" type="ORF">IE331_02370</name>
</gene>
<accession>A0A927Q044</accession>
<dbReference type="Proteomes" id="UP000616839">
    <property type="component" value="Unassembled WGS sequence"/>
</dbReference>
<sequence length="184" mass="19127">MSRDPVAANAEQVGQVPSWVNTAAGIAALLGGLAWLVKGTAILAFDEQPPLLLEVAPVFYAAALMGLGLTLSRRGRRRSAVVALGSISLLASLVGVATELAGGVLGASLLIAALCLVVGLIALGRRERDRAHRLGWIIGLSMTPALVVGGVLSEWDERLLEVPLVGLAVLWIWLGWTLARSAPA</sequence>
<feature type="transmembrane region" description="Helical" evidence="1">
    <location>
        <begin position="103"/>
        <end position="122"/>
    </location>
</feature>
<reference evidence="2" key="1">
    <citation type="submission" date="2020-09" db="EMBL/GenBank/DDBJ databases">
        <title>Nocardioides sp. strain MJB4 16S ribosomal RNA gene Genome sequencing and assembly.</title>
        <authorList>
            <person name="Kim I."/>
        </authorList>
    </citation>
    <scope>NUCLEOTIDE SEQUENCE</scope>
    <source>
        <strain evidence="2">MJB4</strain>
    </source>
</reference>
<evidence type="ECO:0000313" key="2">
    <source>
        <dbReference type="EMBL" id="MBD8868457.1"/>
    </source>
</evidence>
<name>A0A927Q044_9ACTN</name>
<keyword evidence="3" id="KW-1185">Reference proteome</keyword>
<feature type="transmembrane region" description="Helical" evidence="1">
    <location>
        <begin position="159"/>
        <end position="179"/>
    </location>
</feature>
<keyword evidence="1" id="KW-1133">Transmembrane helix</keyword>
<feature type="transmembrane region" description="Helical" evidence="1">
    <location>
        <begin position="134"/>
        <end position="153"/>
    </location>
</feature>
<proteinExistence type="predicted"/>
<dbReference type="EMBL" id="JACYXZ010000001">
    <property type="protein sequence ID" value="MBD8868457.1"/>
    <property type="molecule type" value="Genomic_DNA"/>
</dbReference>
<comment type="caution">
    <text evidence="2">The sequence shown here is derived from an EMBL/GenBank/DDBJ whole genome shotgun (WGS) entry which is preliminary data.</text>
</comment>
<evidence type="ECO:0000256" key="1">
    <source>
        <dbReference type="SAM" id="Phobius"/>
    </source>
</evidence>